<dbReference type="SUPFAM" id="SSF50370">
    <property type="entry name" value="Ricin B-like lectins"/>
    <property type="match status" value="1"/>
</dbReference>
<evidence type="ECO:0000256" key="2">
    <source>
        <dbReference type="SAM" id="MobiDB-lite"/>
    </source>
</evidence>
<dbReference type="Proteomes" id="UP000189705">
    <property type="component" value="Unplaced"/>
</dbReference>
<evidence type="ECO:0000313" key="4">
    <source>
        <dbReference type="Proteomes" id="UP000189705"/>
    </source>
</evidence>
<keyword evidence="4" id="KW-1185">Reference proteome</keyword>
<evidence type="ECO:0000256" key="1">
    <source>
        <dbReference type="ARBA" id="ARBA00023157"/>
    </source>
</evidence>
<organism evidence="4 5">
    <name type="scientific">Alligator sinensis</name>
    <name type="common">Chinese alligator</name>
    <dbReference type="NCBI Taxonomy" id="38654"/>
    <lineage>
        <taxon>Eukaryota</taxon>
        <taxon>Metazoa</taxon>
        <taxon>Chordata</taxon>
        <taxon>Craniata</taxon>
        <taxon>Vertebrata</taxon>
        <taxon>Euteleostomi</taxon>
        <taxon>Archelosauria</taxon>
        <taxon>Archosauria</taxon>
        <taxon>Crocodylia</taxon>
        <taxon>Alligatoridae</taxon>
        <taxon>Alligatorinae</taxon>
        <taxon>Alligator</taxon>
    </lineage>
</organism>
<dbReference type="PROSITE" id="PS50231">
    <property type="entry name" value="RICIN_B_LECTIN"/>
    <property type="match status" value="1"/>
</dbReference>
<evidence type="ECO:0000313" key="5">
    <source>
        <dbReference type="RefSeq" id="XP_025047628.1"/>
    </source>
</evidence>
<keyword evidence="1" id="KW-1015">Disulfide bond</keyword>
<dbReference type="SMART" id="SM00034">
    <property type="entry name" value="CLECT"/>
    <property type="match status" value="1"/>
</dbReference>
<dbReference type="InterPro" id="IPR016187">
    <property type="entry name" value="CTDL_fold"/>
</dbReference>
<evidence type="ECO:0000259" key="3">
    <source>
        <dbReference type="PROSITE" id="PS50041"/>
    </source>
</evidence>
<feature type="compositionally biased region" description="Basic and acidic residues" evidence="2">
    <location>
        <begin position="10"/>
        <end position="20"/>
    </location>
</feature>
<dbReference type="AlphaFoldDB" id="A0A3Q0FPN5"/>
<dbReference type="Pfam" id="PF00059">
    <property type="entry name" value="Lectin_C"/>
    <property type="match status" value="1"/>
</dbReference>
<dbReference type="InterPro" id="IPR018378">
    <property type="entry name" value="C-type_lectin_CS"/>
</dbReference>
<sequence>MEGMYGNVDAVEKQQEEPRGFEQSGKLACRESFAVEENEYEACDPPILLGRKQTEQGAAPAPDTAMKGTVEQAQMQDQQLLETASSPFMIYNKNHQLCVEVEAGESLTAATCHPPSPTKLFRWVLGGRLLHVGSGRCVGVAQSASQRAVRLEPCDAQRPQQHWVCGEGGLLGLAGVTPPLYFNYGNSIRSVVMLYTGNKEWSRWVVYDSHRDLCSRACDVCTPCRLGWAFFQDRCYFYSTSLSAWDMANTSCAAQGAQLLTMDSPAEQKYIRETLKAPSAWVGITNQVLKGAWSWANGTLLTPGISYWQAREPSSRAGEHCALVLPNGHWNDRPCAELHHWVCEGPV</sequence>
<dbReference type="InterPro" id="IPR035992">
    <property type="entry name" value="Ricin_B-like_lectins"/>
</dbReference>
<protein>
    <submittedName>
        <fullName evidence="5">Macrophage mannose receptor 1-like isoform X2</fullName>
    </submittedName>
</protein>
<dbReference type="Pfam" id="PF24562">
    <property type="entry name" value="CysR_MRC2_N"/>
    <property type="match status" value="1"/>
</dbReference>
<dbReference type="PROSITE" id="PS50041">
    <property type="entry name" value="C_TYPE_LECTIN_2"/>
    <property type="match status" value="1"/>
</dbReference>
<name>A0A3Q0FPN5_ALLSI</name>
<feature type="region of interest" description="Disordered" evidence="2">
    <location>
        <begin position="1"/>
        <end position="25"/>
    </location>
</feature>
<dbReference type="Gene3D" id="2.80.10.50">
    <property type="match status" value="1"/>
</dbReference>
<gene>
    <name evidence="5" type="primary">LOC102373682</name>
</gene>
<feature type="domain" description="C-type lectin" evidence="3">
    <location>
        <begin position="231"/>
        <end position="344"/>
    </location>
</feature>
<dbReference type="InterPro" id="IPR001304">
    <property type="entry name" value="C-type_lectin-like"/>
</dbReference>
<reference evidence="5" key="1">
    <citation type="submission" date="2025-08" db="UniProtKB">
        <authorList>
            <consortium name="RefSeq"/>
        </authorList>
    </citation>
    <scope>IDENTIFICATION</scope>
</reference>
<accession>A0A3Q0FPN5</accession>
<dbReference type="Gene3D" id="3.10.100.10">
    <property type="entry name" value="Mannose-Binding Protein A, subunit A"/>
    <property type="match status" value="1"/>
</dbReference>
<dbReference type="SUPFAM" id="SSF56436">
    <property type="entry name" value="C-type lectin-like"/>
    <property type="match status" value="1"/>
</dbReference>
<dbReference type="InterPro" id="IPR050111">
    <property type="entry name" value="C-type_lectin/snaclec_domain"/>
</dbReference>
<dbReference type="InterPro" id="IPR000772">
    <property type="entry name" value="Ricin_B_lectin"/>
</dbReference>
<dbReference type="GeneID" id="102373682"/>
<proteinExistence type="predicted"/>
<dbReference type="RefSeq" id="XP_025047628.1">
    <property type="nucleotide sequence ID" value="XM_025191843.1"/>
</dbReference>
<dbReference type="InterPro" id="IPR016186">
    <property type="entry name" value="C-type_lectin-like/link_sf"/>
</dbReference>
<dbReference type="PROSITE" id="PS00615">
    <property type="entry name" value="C_TYPE_LECTIN_1"/>
    <property type="match status" value="1"/>
</dbReference>
<dbReference type="PANTHER" id="PTHR22803">
    <property type="entry name" value="MANNOSE, PHOSPHOLIPASE, LECTIN RECEPTOR RELATED"/>
    <property type="match status" value="1"/>
</dbReference>